<sequence length="99" mass="10833">MLYGPIVFQERLLFVLVSDPSFCHHIPNVQGTGLSKPLLLLIGTASIFIVRFGVVLMGLSATWCFLVGLIYLLFGYSLMFVAVVSLVFSQIGSPPERAV</sequence>
<keyword evidence="1" id="KW-1133">Transmembrane helix</keyword>
<keyword evidence="1" id="KW-0472">Membrane</keyword>
<name>A0A0H5RC83_9EUKA</name>
<dbReference type="EMBL" id="HACM01011393">
    <property type="protein sequence ID" value="CRZ11835.1"/>
    <property type="molecule type" value="Transcribed_RNA"/>
</dbReference>
<dbReference type="AlphaFoldDB" id="A0A0H5RC83"/>
<reference evidence="2" key="1">
    <citation type="submission" date="2015-04" db="EMBL/GenBank/DDBJ databases">
        <title>The genome sequence of the plant pathogenic Rhizarian Plasmodiophora brassicae reveals insights in its biotrophic life cycle and the origin of chitin synthesis.</title>
        <authorList>
            <person name="Schwelm A."/>
            <person name="Fogelqvist J."/>
            <person name="Knaust A."/>
            <person name="Julke S."/>
            <person name="Lilja T."/>
            <person name="Dhandapani V."/>
            <person name="Bonilla-Rosso G."/>
            <person name="Karlsson M."/>
            <person name="Shevchenko A."/>
            <person name="Choi S.R."/>
            <person name="Kim H.G."/>
            <person name="Park J.Y."/>
            <person name="Lim Y.P."/>
            <person name="Ludwig-Muller J."/>
            <person name="Dixelius C."/>
        </authorList>
    </citation>
    <scope>NUCLEOTIDE SEQUENCE</scope>
    <source>
        <tissue evidence="2">Potato root galls</tissue>
    </source>
</reference>
<feature type="transmembrane region" description="Helical" evidence="1">
    <location>
        <begin position="38"/>
        <end position="59"/>
    </location>
</feature>
<proteinExistence type="predicted"/>
<protein>
    <submittedName>
        <fullName evidence="2">Uncharacterized protein</fullName>
    </submittedName>
</protein>
<evidence type="ECO:0000313" key="2">
    <source>
        <dbReference type="EMBL" id="CRZ11835.1"/>
    </source>
</evidence>
<accession>A0A0H5RC83</accession>
<evidence type="ECO:0000256" key="1">
    <source>
        <dbReference type="SAM" id="Phobius"/>
    </source>
</evidence>
<organism evidence="2">
    <name type="scientific">Spongospora subterranea</name>
    <dbReference type="NCBI Taxonomy" id="70186"/>
    <lineage>
        <taxon>Eukaryota</taxon>
        <taxon>Sar</taxon>
        <taxon>Rhizaria</taxon>
        <taxon>Endomyxa</taxon>
        <taxon>Phytomyxea</taxon>
        <taxon>Plasmodiophorida</taxon>
        <taxon>Plasmodiophoridae</taxon>
        <taxon>Spongospora</taxon>
    </lineage>
</organism>
<keyword evidence="1" id="KW-0812">Transmembrane</keyword>
<feature type="transmembrane region" description="Helical" evidence="1">
    <location>
        <begin position="65"/>
        <end position="88"/>
    </location>
</feature>